<dbReference type="GO" id="GO:0015288">
    <property type="term" value="F:porin activity"/>
    <property type="evidence" value="ECO:0007669"/>
    <property type="project" value="InterPro"/>
</dbReference>
<accession>A0A538TPL8</accession>
<dbReference type="AlphaFoldDB" id="A0A538TPL8"/>
<dbReference type="InterPro" id="IPR011250">
    <property type="entry name" value="OMP/PagP_B-barrel"/>
</dbReference>
<evidence type="ECO:0000313" key="5">
    <source>
        <dbReference type="Proteomes" id="UP000317691"/>
    </source>
</evidence>
<dbReference type="InterPro" id="IPR027385">
    <property type="entry name" value="Beta-barrel_OMP"/>
</dbReference>
<organism evidence="4 5">
    <name type="scientific">Eiseniibacteriota bacterium</name>
    <dbReference type="NCBI Taxonomy" id="2212470"/>
    <lineage>
        <taxon>Bacteria</taxon>
        <taxon>Candidatus Eiseniibacteriota</taxon>
    </lineage>
</organism>
<feature type="signal peptide" evidence="2">
    <location>
        <begin position="1"/>
        <end position="26"/>
    </location>
</feature>
<evidence type="ECO:0000256" key="2">
    <source>
        <dbReference type="SAM" id="SignalP"/>
    </source>
</evidence>
<feature type="chain" id="PRO_5022224136" description="Outer membrane protein beta-barrel domain-containing protein" evidence="2">
    <location>
        <begin position="27"/>
        <end position="193"/>
    </location>
</feature>
<dbReference type="SUPFAM" id="SSF56925">
    <property type="entry name" value="OMPA-like"/>
    <property type="match status" value="1"/>
</dbReference>
<dbReference type="Gene3D" id="2.40.160.20">
    <property type="match status" value="1"/>
</dbReference>
<dbReference type="EMBL" id="VBOZ01000012">
    <property type="protein sequence ID" value="TMQ65571.1"/>
    <property type="molecule type" value="Genomic_DNA"/>
</dbReference>
<keyword evidence="1 2" id="KW-0732">Signal</keyword>
<evidence type="ECO:0000259" key="3">
    <source>
        <dbReference type="Pfam" id="PF13505"/>
    </source>
</evidence>
<dbReference type="GO" id="GO:0009279">
    <property type="term" value="C:cell outer membrane"/>
    <property type="evidence" value="ECO:0007669"/>
    <property type="project" value="UniProtKB-ARBA"/>
</dbReference>
<gene>
    <name evidence="4" type="ORF">E6K79_04375</name>
</gene>
<reference evidence="4 5" key="1">
    <citation type="journal article" date="2019" name="Nat. Microbiol.">
        <title>Mediterranean grassland soil C-N compound turnover is dependent on rainfall and depth, and is mediated by genomically divergent microorganisms.</title>
        <authorList>
            <person name="Diamond S."/>
            <person name="Andeer P.F."/>
            <person name="Li Z."/>
            <person name="Crits-Christoph A."/>
            <person name="Burstein D."/>
            <person name="Anantharaman K."/>
            <person name="Lane K.R."/>
            <person name="Thomas B.C."/>
            <person name="Pan C."/>
            <person name="Northen T.R."/>
            <person name="Banfield J.F."/>
        </authorList>
    </citation>
    <scope>NUCLEOTIDE SEQUENCE [LARGE SCALE GENOMIC DNA]</scope>
    <source>
        <strain evidence="4">WS_9</strain>
    </source>
</reference>
<proteinExistence type="predicted"/>
<dbReference type="Pfam" id="PF13505">
    <property type="entry name" value="OMP_b-brl"/>
    <property type="match status" value="1"/>
</dbReference>
<evidence type="ECO:0000256" key="1">
    <source>
        <dbReference type="ARBA" id="ARBA00022729"/>
    </source>
</evidence>
<protein>
    <recommendedName>
        <fullName evidence="3">Outer membrane protein beta-barrel domain-containing protein</fullName>
    </recommendedName>
</protein>
<dbReference type="Proteomes" id="UP000317691">
    <property type="component" value="Unassembled WGS sequence"/>
</dbReference>
<feature type="domain" description="Outer membrane protein beta-barrel" evidence="3">
    <location>
        <begin position="19"/>
        <end position="191"/>
    </location>
</feature>
<name>A0A538TPL8_UNCEI</name>
<evidence type="ECO:0000313" key="4">
    <source>
        <dbReference type="EMBL" id="TMQ65571.1"/>
    </source>
</evidence>
<sequence>MTRASFRFVALFTAIGLCCALSPAFAQQHAQTAAQNDVGLGFKGIGGSLGLVDPENASSAVALGFHVDAGTIVRNVHLIPSFSYWNVGTDVGAYHADVKDLAFATDVNVDFPLQGGRFTPYLGGGLGLNFLSFDSNAPNSVSANDTKLGLNLLGGMRNDVMPNLAIFGELRYSFVTDANQLKILGGFTYKFIY</sequence>
<comment type="caution">
    <text evidence="4">The sequence shown here is derived from an EMBL/GenBank/DDBJ whole genome shotgun (WGS) entry which is preliminary data.</text>
</comment>